<dbReference type="EMBL" id="CAQQ02052695">
    <property type="status" value="NOT_ANNOTATED_CDS"/>
    <property type="molecule type" value="Genomic_DNA"/>
</dbReference>
<dbReference type="HOGENOM" id="CLU_2778751_0_0_1"/>
<dbReference type="Proteomes" id="UP000015102">
    <property type="component" value="Unassembled WGS sequence"/>
</dbReference>
<dbReference type="AlphaFoldDB" id="T1GTS1"/>
<sequence>MLPRSPINHDTPGGFSTSTAMSPSFSPSLSPLATGSPSMTPHVHHMVAMQRQPQPSHRKSLDTDMRVRL</sequence>
<reference evidence="3" key="1">
    <citation type="submission" date="2013-02" db="EMBL/GenBank/DDBJ databases">
        <authorList>
            <person name="Hughes D."/>
        </authorList>
    </citation>
    <scope>NUCLEOTIDE SEQUENCE</scope>
    <source>
        <strain>Durham</strain>
        <strain evidence="3">NC isolate 2 -- Noor lab</strain>
    </source>
</reference>
<proteinExistence type="predicted"/>
<keyword evidence="3" id="KW-1185">Reference proteome</keyword>
<evidence type="ECO:0000313" key="2">
    <source>
        <dbReference type="EnsemblMetazoa" id="MESCA007112-PA"/>
    </source>
</evidence>
<evidence type="ECO:0000313" key="3">
    <source>
        <dbReference type="Proteomes" id="UP000015102"/>
    </source>
</evidence>
<feature type="compositionally biased region" description="Basic and acidic residues" evidence="1">
    <location>
        <begin position="59"/>
        <end position="69"/>
    </location>
</feature>
<protein>
    <submittedName>
        <fullName evidence="2">Uncharacterized protein</fullName>
    </submittedName>
</protein>
<reference evidence="2" key="2">
    <citation type="submission" date="2015-06" db="UniProtKB">
        <authorList>
            <consortium name="EnsemblMetazoa"/>
        </authorList>
    </citation>
    <scope>IDENTIFICATION</scope>
</reference>
<dbReference type="EnsemblMetazoa" id="MESCA007112-RA">
    <property type="protein sequence ID" value="MESCA007112-PA"/>
    <property type="gene ID" value="MESCA007112"/>
</dbReference>
<name>T1GTS1_MEGSC</name>
<feature type="region of interest" description="Disordered" evidence="1">
    <location>
        <begin position="1"/>
        <end position="69"/>
    </location>
</feature>
<evidence type="ECO:0000256" key="1">
    <source>
        <dbReference type="SAM" id="MobiDB-lite"/>
    </source>
</evidence>
<organism evidence="2 3">
    <name type="scientific">Megaselia scalaris</name>
    <name type="common">Humpbacked fly</name>
    <name type="synonym">Phora scalaris</name>
    <dbReference type="NCBI Taxonomy" id="36166"/>
    <lineage>
        <taxon>Eukaryota</taxon>
        <taxon>Metazoa</taxon>
        <taxon>Ecdysozoa</taxon>
        <taxon>Arthropoda</taxon>
        <taxon>Hexapoda</taxon>
        <taxon>Insecta</taxon>
        <taxon>Pterygota</taxon>
        <taxon>Neoptera</taxon>
        <taxon>Endopterygota</taxon>
        <taxon>Diptera</taxon>
        <taxon>Brachycera</taxon>
        <taxon>Muscomorpha</taxon>
        <taxon>Platypezoidea</taxon>
        <taxon>Phoridae</taxon>
        <taxon>Megaseliini</taxon>
        <taxon>Megaselia</taxon>
    </lineage>
</organism>
<dbReference type="STRING" id="36166.T1GTS1"/>
<accession>T1GTS1</accession>
<feature type="compositionally biased region" description="Low complexity" evidence="1">
    <location>
        <begin position="15"/>
        <end position="34"/>
    </location>
</feature>